<dbReference type="OrthoDB" id="719274at2"/>
<feature type="chain" id="PRO_5011479362" evidence="1">
    <location>
        <begin position="19"/>
        <end position="839"/>
    </location>
</feature>
<dbReference type="Proteomes" id="UP000198850">
    <property type="component" value="Unassembled WGS sequence"/>
</dbReference>
<reference evidence="3 4" key="1">
    <citation type="submission" date="2016-10" db="EMBL/GenBank/DDBJ databases">
        <authorList>
            <person name="de Groot N.N."/>
        </authorList>
    </citation>
    <scope>NUCLEOTIDE SEQUENCE [LARGE SCALE GENOMIC DNA]</scope>
    <source>
        <strain evidence="3 4">DSM 19033</strain>
    </source>
</reference>
<dbReference type="STRING" id="425514.SAMN05443550_109115"/>
<evidence type="ECO:0000259" key="2">
    <source>
        <dbReference type="Pfam" id="PF14905"/>
    </source>
</evidence>
<dbReference type="SUPFAM" id="SSF56935">
    <property type="entry name" value="Porins"/>
    <property type="match status" value="1"/>
</dbReference>
<keyword evidence="3" id="KW-0675">Receptor</keyword>
<gene>
    <name evidence="3" type="ORF">SAMN05443550_109115</name>
</gene>
<proteinExistence type="predicted"/>
<organism evidence="3 4">
    <name type="scientific">Pedobacter hartonius</name>
    <dbReference type="NCBI Taxonomy" id="425514"/>
    <lineage>
        <taxon>Bacteria</taxon>
        <taxon>Pseudomonadati</taxon>
        <taxon>Bacteroidota</taxon>
        <taxon>Sphingobacteriia</taxon>
        <taxon>Sphingobacteriales</taxon>
        <taxon>Sphingobacteriaceae</taxon>
        <taxon>Pedobacter</taxon>
    </lineage>
</organism>
<dbReference type="RefSeq" id="WP_090558407.1">
    <property type="nucleotide sequence ID" value="NZ_FNRA01000009.1"/>
</dbReference>
<sequence>MRKFILCLLLFFCKAVQAAPGSQTIHVHFAGNTVFNAGLQDSIPLTEVLKQVTAHYQVNFMYEERNLSTKKVVFSAGKFAGQTLEQLLTAILQPLHLSWSEIDAKNYSVYPSEGRLQQAQRDSGVIPPVSKQDTAGFLRPGWNLAVQPKDSVRETLNEVKIISRKAVVETKSDRIIYNVANSAMAVGNSIQLLKSAPFVKISSDNTISLQGKNTMILIDNKPVSDASLQNILQTLPAANIAQIELITHPSAKYDGTYGAVINIITKKSQIEGLTGNLAADGSRGKYSAGNINGGLTYKHRGLTLYGTSGLNVSDELYQVQSERVLGTDDVPDVLSNDWRRLSRSVMFSFQAGADLEIGKNQTLGAIVSGGIYHFDGPWTTKNTIRKQGGAIDSVLYTDGTFDMPASTFNYNLNYKFSADSGKNELTVLSTFTPWKRNIFQYFPSVLLNNAGDTLNVPATYETRNITKINLYIAQADYSHTFDQQWKLESGAKFQYTASANSNEYESYGDGQFVNVPEYSNDNRLKESISGVYAILSKDWKSDKLQMGLRVEQTRSSFVGNFDQNYFNAFPNLFYQHNLSQTDNIFLSFKRTINRAPYYELVPYAVFLNRYTVEQGNPLLKPSYDNIYTLGTAIRKMNVSVIYTSTRGMIALFPVRQDQESKLTYFSRRNLDRASDYSVFLVFPLRFNSWWETQNSGQALGYNSARGKVYEEDYSINAFHSDFKSANIFQLSKIMKLEVDLYYWTKYVQDLSRYSGYKNVDAAVLIDVFKGKGQLRLAGNQIVFKRNDFSILKDFRTFSSAERINTDSRRVSVGFTYKFGKTTIKSPEKKLGNEEAMKRL</sequence>
<evidence type="ECO:0000256" key="1">
    <source>
        <dbReference type="SAM" id="SignalP"/>
    </source>
</evidence>
<name>A0A1H4GB03_9SPHI</name>
<keyword evidence="1" id="KW-0732">Signal</keyword>
<dbReference type="InterPro" id="IPR037066">
    <property type="entry name" value="Plug_dom_sf"/>
</dbReference>
<dbReference type="EMBL" id="FNRA01000009">
    <property type="protein sequence ID" value="SEB05872.1"/>
    <property type="molecule type" value="Genomic_DNA"/>
</dbReference>
<dbReference type="Pfam" id="PF14905">
    <property type="entry name" value="OMP_b-brl_3"/>
    <property type="match status" value="1"/>
</dbReference>
<feature type="signal peptide" evidence="1">
    <location>
        <begin position="1"/>
        <end position="18"/>
    </location>
</feature>
<protein>
    <submittedName>
        <fullName evidence="3">Outer membrane receptor proteins, mostly Fe transport</fullName>
    </submittedName>
</protein>
<evidence type="ECO:0000313" key="4">
    <source>
        <dbReference type="Proteomes" id="UP000198850"/>
    </source>
</evidence>
<dbReference type="InterPro" id="IPR041700">
    <property type="entry name" value="OMP_b-brl_3"/>
</dbReference>
<dbReference type="AlphaFoldDB" id="A0A1H4GB03"/>
<evidence type="ECO:0000313" key="3">
    <source>
        <dbReference type="EMBL" id="SEB05872.1"/>
    </source>
</evidence>
<dbReference type="Gene3D" id="2.170.130.10">
    <property type="entry name" value="TonB-dependent receptor, plug domain"/>
    <property type="match status" value="1"/>
</dbReference>
<keyword evidence="4" id="KW-1185">Reference proteome</keyword>
<accession>A0A1H4GB03</accession>
<feature type="domain" description="Outer membrane protein beta-barrel" evidence="2">
    <location>
        <begin position="419"/>
        <end position="816"/>
    </location>
</feature>